<sequence>MSNNNLLKKHRKLDEGLATFYMRTHSSLLSQRFEQHDKNLICHLHQVISAPLFGVLMPIKFPPNSIIQYLNAYNVLISAQELLENFQHELWTDMFKAPKEPVGSVSEANYFVVPLKDLEIDWLAIKRAVKIKPLLRITDFTVSTRKNLILKTGYKSNATWKYMGEVNHNTTIQSFFSMYFGEAYPQLAEYVSQYASYDPIDILMDENFKSESAKGFRGFLVTGIIRKFDENTVLIFAKQTKSIKHKTPVAPKDKKSYPKGTPILISDLTFVYYLSSSHWSQGRNLLKTLADIESFSYLIEFSHIYNYSGDFDLLHEACQSPGLSPDCNYESLETLGDTVLKIVFTLHIYLNNLELSEHWMTRKRGWKVSNKCLAQKASNHNLKSFLKTKALKTNSYRPPYYKAKDQPHESYLIEHKVSDNMLADFVEALIGAFYLSKGILSAGEFMVKLGVISEFGWDITSAYLSNDTLSILDKKDLEKFPERSLKISSLLVVQKQESFQSIFDYEFEDKVLLEQSLTHFTLNPNFNYERLEFLGDAIIDIIILSNIWKIQKFDPDYLTYFKHDLVSNNTLAKISFITGLYKFMHVDEEVKKLIRTIYAKKLWDEDLYCENDIVFNMPKCLGDIFESVVAAVLLDSRSLALTCMIFGYIFCNLILYMVKNKERYKKRIIARLCEEVSGNGDKIEFREFLIDGVHCVQVYINDDFVHEDFGDSLKNAKDNACLYVYNKYNSMKKTEC</sequence>
<dbReference type="CDD" id="cd00593">
    <property type="entry name" value="RIBOc"/>
    <property type="match status" value="2"/>
</dbReference>
<evidence type="ECO:0000256" key="1">
    <source>
        <dbReference type="ARBA" id="ARBA00022801"/>
    </source>
</evidence>
<accession>A0A060BQ79</accession>
<gene>
    <name evidence="4" type="primary">DCR04</name>
</gene>
<protein>
    <submittedName>
        <fullName evidence="4">Dicer-like protein04</fullName>
    </submittedName>
</protein>
<dbReference type="EMBL" id="KJ649679">
    <property type="protein sequence ID" value="AIA82459.1"/>
    <property type="molecule type" value="Genomic_DNA"/>
</dbReference>
<dbReference type="AlphaFoldDB" id="A0A060BQ79"/>
<dbReference type="GO" id="GO:0004525">
    <property type="term" value="F:ribonuclease III activity"/>
    <property type="evidence" value="ECO:0007669"/>
    <property type="project" value="InterPro"/>
</dbReference>
<dbReference type="Pfam" id="PF00636">
    <property type="entry name" value="Ribonuclease_3"/>
    <property type="match status" value="2"/>
</dbReference>
<dbReference type="InterPro" id="IPR036389">
    <property type="entry name" value="RNase_III_sf"/>
</dbReference>
<dbReference type="PANTHER" id="PTHR14950:SF37">
    <property type="entry name" value="ENDORIBONUCLEASE DICER"/>
    <property type="match status" value="1"/>
</dbReference>
<feature type="transmembrane region" description="Helical" evidence="2">
    <location>
        <begin position="639"/>
        <end position="658"/>
    </location>
</feature>
<evidence type="ECO:0000256" key="2">
    <source>
        <dbReference type="SAM" id="Phobius"/>
    </source>
</evidence>
<dbReference type="PROSITE" id="PS00517">
    <property type="entry name" value="RNASE_3_1"/>
    <property type="match status" value="1"/>
</dbReference>
<dbReference type="GO" id="GO:0006396">
    <property type="term" value="P:RNA processing"/>
    <property type="evidence" value="ECO:0007669"/>
    <property type="project" value="InterPro"/>
</dbReference>
<dbReference type="InterPro" id="IPR000999">
    <property type="entry name" value="RNase_III_dom"/>
</dbReference>
<organism evidence="4">
    <name type="scientific">Stentor coeruleus</name>
    <dbReference type="NCBI Taxonomy" id="5963"/>
    <lineage>
        <taxon>Eukaryota</taxon>
        <taxon>Sar</taxon>
        <taxon>Alveolata</taxon>
        <taxon>Ciliophora</taxon>
        <taxon>Postciliodesmatophora</taxon>
        <taxon>Heterotrichea</taxon>
        <taxon>Heterotrichida</taxon>
        <taxon>Stentoridae</taxon>
        <taxon>Stentor</taxon>
    </lineage>
</organism>
<name>A0A060BQ79_9CILI</name>
<feature type="domain" description="RNase III" evidence="3">
    <location>
        <begin position="496"/>
        <end position="637"/>
    </location>
</feature>
<keyword evidence="2" id="KW-0812">Transmembrane</keyword>
<dbReference type="SMART" id="SM00535">
    <property type="entry name" value="RIBOc"/>
    <property type="match status" value="2"/>
</dbReference>
<dbReference type="PANTHER" id="PTHR14950">
    <property type="entry name" value="DICER-RELATED"/>
    <property type="match status" value="1"/>
</dbReference>
<keyword evidence="2" id="KW-1133">Transmembrane helix</keyword>
<keyword evidence="2" id="KW-0472">Membrane</keyword>
<evidence type="ECO:0000259" key="3">
    <source>
        <dbReference type="PROSITE" id="PS50142"/>
    </source>
</evidence>
<keyword evidence="1" id="KW-0378">Hydrolase</keyword>
<proteinExistence type="predicted"/>
<feature type="non-terminal residue" evidence="4">
    <location>
        <position position="736"/>
    </location>
</feature>
<feature type="domain" description="RNase III" evidence="3">
    <location>
        <begin position="305"/>
        <end position="438"/>
    </location>
</feature>
<dbReference type="PROSITE" id="PS50142">
    <property type="entry name" value="RNASE_3_2"/>
    <property type="match status" value="2"/>
</dbReference>
<dbReference type="SUPFAM" id="SSF69065">
    <property type="entry name" value="RNase III domain-like"/>
    <property type="match status" value="2"/>
</dbReference>
<evidence type="ECO:0000313" key="4">
    <source>
        <dbReference type="EMBL" id="AIA82459.1"/>
    </source>
</evidence>
<reference evidence="4" key="1">
    <citation type="journal article" date="2014" name="PLoS Biol.">
        <title>The kinase regulator mob1 acts as a patterning protein for stentor morphogenesis.</title>
        <authorList>
            <person name="Slabodnick M.M."/>
            <person name="Ruby J.G."/>
            <person name="Dunn J.G."/>
            <person name="Feldman J.L."/>
            <person name="DeRisi J.L."/>
            <person name="Marshall W.F."/>
        </authorList>
    </citation>
    <scope>NUCLEOTIDE SEQUENCE</scope>
</reference>
<dbReference type="Gene3D" id="1.10.1520.10">
    <property type="entry name" value="Ribonuclease III domain"/>
    <property type="match status" value="2"/>
</dbReference>